<sequence>MSKYGMYEKINKAKWDERAAIHAESQDYKVKDFLTSQTYISNVVEFDRPLLGSITGLNCVHLQCHIGTDTLSLSRLGASSVTGLDFSPASLAEARKLASATTSTGGERVTFVEASVYDSLKVLNPGSFDLVYTGIGALCWIPSVHDWARVVAGLLKPGGRLFIREAHPVLWALDETSENGLVINLPYFERDEPMIFHEDGTYVETGGHKFKATASAEFNHGLGEIIEALLYYKMRISGFVEHQSVPWPAIPAQMVSDHRGEYTLRDQPWRLPHSYTLQAIKE</sequence>
<dbReference type="SUPFAM" id="SSF53335">
    <property type="entry name" value="S-adenosyl-L-methionine-dependent methyltransferases"/>
    <property type="match status" value="1"/>
</dbReference>
<dbReference type="Gene3D" id="3.40.50.150">
    <property type="entry name" value="Vaccinia Virus protein VP39"/>
    <property type="match status" value="1"/>
</dbReference>
<dbReference type="GO" id="GO:0008757">
    <property type="term" value="F:S-adenosylmethionine-dependent methyltransferase activity"/>
    <property type="evidence" value="ECO:0007669"/>
    <property type="project" value="InterPro"/>
</dbReference>
<dbReference type="AlphaFoldDB" id="A0A179F7F1"/>
<gene>
    <name evidence="2" type="ORF">VFPPC_16508</name>
</gene>
<dbReference type="EMBL" id="LSBJ02000007">
    <property type="protein sequence ID" value="OAQ61404.1"/>
    <property type="molecule type" value="Genomic_DNA"/>
</dbReference>
<dbReference type="Pfam" id="PF08241">
    <property type="entry name" value="Methyltransf_11"/>
    <property type="match status" value="1"/>
</dbReference>
<dbReference type="RefSeq" id="XP_018139108.1">
    <property type="nucleotide sequence ID" value="XM_018294261.1"/>
</dbReference>
<reference evidence="2 3" key="1">
    <citation type="journal article" date="2016" name="PLoS Pathog.">
        <title>Biosynthesis of antibiotic leucinostatins in bio-control fungus Purpureocillium lilacinum and their inhibition on phytophthora revealed by genome mining.</title>
        <authorList>
            <person name="Wang G."/>
            <person name="Liu Z."/>
            <person name="Lin R."/>
            <person name="Li E."/>
            <person name="Mao Z."/>
            <person name="Ling J."/>
            <person name="Yang Y."/>
            <person name="Yin W.B."/>
            <person name="Xie B."/>
        </authorList>
    </citation>
    <scope>NUCLEOTIDE SEQUENCE [LARGE SCALE GENOMIC DNA]</scope>
    <source>
        <strain evidence="2">170</strain>
    </source>
</reference>
<keyword evidence="2" id="KW-0808">Transferase</keyword>
<dbReference type="KEGG" id="pchm:VFPPC_16508"/>
<dbReference type="OrthoDB" id="540004at2759"/>
<proteinExistence type="predicted"/>
<accession>A0A179F7F1</accession>
<evidence type="ECO:0000313" key="3">
    <source>
        <dbReference type="Proteomes" id="UP000078397"/>
    </source>
</evidence>
<organism evidence="2 3">
    <name type="scientific">Pochonia chlamydosporia 170</name>
    <dbReference type="NCBI Taxonomy" id="1380566"/>
    <lineage>
        <taxon>Eukaryota</taxon>
        <taxon>Fungi</taxon>
        <taxon>Dikarya</taxon>
        <taxon>Ascomycota</taxon>
        <taxon>Pezizomycotina</taxon>
        <taxon>Sordariomycetes</taxon>
        <taxon>Hypocreomycetidae</taxon>
        <taxon>Hypocreales</taxon>
        <taxon>Clavicipitaceae</taxon>
        <taxon>Pochonia</taxon>
    </lineage>
</organism>
<keyword evidence="2" id="KW-0489">Methyltransferase</keyword>
<dbReference type="InterPro" id="IPR013216">
    <property type="entry name" value="Methyltransf_11"/>
</dbReference>
<dbReference type="Proteomes" id="UP000078397">
    <property type="component" value="Unassembled WGS sequence"/>
</dbReference>
<dbReference type="CDD" id="cd02440">
    <property type="entry name" value="AdoMet_MTases"/>
    <property type="match status" value="1"/>
</dbReference>
<evidence type="ECO:0000259" key="1">
    <source>
        <dbReference type="Pfam" id="PF08241"/>
    </source>
</evidence>
<evidence type="ECO:0000313" key="2">
    <source>
        <dbReference type="EMBL" id="OAQ61404.1"/>
    </source>
</evidence>
<keyword evidence="3" id="KW-1185">Reference proteome</keyword>
<comment type="caution">
    <text evidence="2">The sequence shown here is derived from an EMBL/GenBank/DDBJ whole genome shotgun (WGS) entry which is preliminary data.</text>
</comment>
<name>A0A179F7F1_METCM</name>
<dbReference type="GO" id="GO:0032259">
    <property type="term" value="P:methylation"/>
    <property type="evidence" value="ECO:0007669"/>
    <property type="project" value="UniProtKB-KW"/>
</dbReference>
<protein>
    <submittedName>
        <fullName evidence="2">Methyltransferase domain-containing protein</fullName>
    </submittedName>
</protein>
<dbReference type="InterPro" id="IPR029063">
    <property type="entry name" value="SAM-dependent_MTases_sf"/>
</dbReference>
<feature type="domain" description="Methyltransferase type 11" evidence="1">
    <location>
        <begin position="64"/>
        <end position="163"/>
    </location>
</feature>
<dbReference type="GeneID" id="28858255"/>